<feature type="binding site" evidence="10">
    <location>
        <position position="238"/>
    </location>
    <ligand>
        <name>Zn(2+)</name>
        <dbReference type="ChEBI" id="CHEBI:29105"/>
        <label>2</label>
        <note>catalytic</note>
    </ligand>
</feature>
<evidence type="ECO:0000259" key="11">
    <source>
        <dbReference type="SMART" id="SM00235"/>
    </source>
</evidence>
<evidence type="ECO:0000256" key="3">
    <source>
        <dbReference type="ARBA" id="ARBA00022622"/>
    </source>
</evidence>
<keyword evidence="10" id="KW-0106">Calcium</keyword>
<evidence type="ECO:0000256" key="5">
    <source>
        <dbReference type="ARBA" id="ARBA00022723"/>
    </source>
</evidence>
<feature type="domain" description="Peptidase metallopeptidase" evidence="11">
    <location>
        <begin position="108"/>
        <end position="264"/>
    </location>
</feature>
<protein>
    <recommendedName>
        <fullName evidence="11">Peptidase metallopeptidase domain-containing protein</fullName>
    </recommendedName>
</protein>
<dbReference type="InterPro" id="IPR002477">
    <property type="entry name" value="Peptidoglycan-bd-like"/>
</dbReference>
<organism evidence="12 13">
    <name type="scientific">Acer negundo</name>
    <name type="common">Box elder</name>
    <dbReference type="NCBI Taxonomy" id="4023"/>
    <lineage>
        <taxon>Eukaryota</taxon>
        <taxon>Viridiplantae</taxon>
        <taxon>Streptophyta</taxon>
        <taxon>Embryophyta</taxon>
        <taxon>Tracheophyta</taxon>
        <taxon>Spermatophyta</taxon>
        <taxon>Magnoliopsida</taxon>
        <taxon>eudicotyledons</taxon>
        <taxon>Gunneridae</taxon>
        <taxon>Pentapetalae</taxon>
        <taxon>rosids</taxon>
        <taxon>malvids</taxon>
        <taxon>Sapindales</taxon>
        <taxon>Sapindaceae</taxon>
        <taxon>Hippocastanoideae</taxon>
        <taxon>Acereae</taxon>
        <taxon>Acer</taxon>
    </lineage>
</organism>
<feature type="binding site" evidence="10">
    <location>
        <position position="198"/>
    </location>
    <ligand>
        <name>Ca(2+)</name>
        <dbReference type="ChEBI" id="CHEBI:29108"/>
        <label>3</label>
    </ligand>
</feature>
<dbReference type="GO" id="GO:0005886">
    <property type="term" value="C:plasma membrane"/>
    <property type="evidence" value="ECO:0007669"/>
    <property type="project" value="UniProtKB-SubCell"/>
</dbReference>
<feature type="binding site" evidence="10">
    <location>
        <position position="186"/>
    </location>
    <ligand>
        <name>Zn(2+)</name>
        <dbReference type="ChEBI" id="CHEBI:29105"/>
        <label>1</label>
    </ligand>
</feature>
<evidence type="ECO:0000313" key="12">
    <source>
        <dbReference type="EMBL" id="KAI9153314.1"/>
    </source>
</evidence>
<evidence type="ECO:0000256" key="8">
    <source>
        <dbReference type="ARBA" id="ARBA00023049"/>
    </source>
</evidence>
<dbReference type="InterPro" id="IPR036365">
    <property type="entry name" value="PGBD-like_sf"/>
</dbReference>
<dbReference type="Gene3D" id="3.40.390.10">
    <property type="entry name" value="Collagenase (Catalytic Domain)"/>
    <property type="match status" value="1"/>
</dbReference>
<comment type="caution">
    <text evidence="12">The sequence shown here is derived from an EMBL/GenBank/DDBJ whole genome shotgun (WGS) entry which is preliminary data.</text>
</comment>
<feature type="active site" evidence="9">
    <location>
        <position position="221"/>
    </location>
</feature>
<feature type="binding site" evidence="10">
    <location>
        <position position="196"/>
    </location>
    <ligand>
        <name>Zn(2+)</name>
        <dbReference type="ChEBI" id="CHEBI:29105"/>
        <label>1</label>
    </ligand>
</feature>
<feature type="binding site" evidence="10">
    <location>
        <position position="171"/>
    </location>
    <ligand>
        <name>Zn(2+)</name>
        <dbReference type="ChEBI" id="CHEBI:29105"/>
        <label>1</label>
    </ligand>
</feature>
<dbReference type="AlphaFoldDB" id="A0AAD5I699"/>
<feature type="binding site" evidence="10">
    <location>
        <position position="220"/>
    </location>
    <ligand>
        <name>Zn(2+)</name>
        <dbReference type="ChEBI" id="CHEBI:29105"/>
        <label>2</label>
        <note>catalytic</note>
    </ligand>
</feature>
<dbReference type="InterPro" id="IPR006026">
    <property type="entry name" value="Peptidase_Metallo"/>
</dbReference>
<dbReference type="SUPFAM" id="SSF55486">
    <property type="entry name" value="Metalloproteases ('zincins'), catalytic domain"/>
    <property type="match status" value="1"/>
</dbReference>
<name>A0AAD5I699_ACENE</name>
<dbReference type="CDD" id="cd04278">
    <property type="entry name" value="ZnMc_MMP"/>
    <property type="match status" value="1"/>
</dbReference>
<keyword evidence="13" id="KW-1185">Reference proteome</keyword>
<dbReference type="GO" id="GO:0006508">
    <property type="term" value="P:proteolysis"/>
    <property type="evidence" value="ECO:0007669"/>
    <property type="project" value="UniProtKB-KW"/>
</dbReference>
<dbReference type="GO" id="GO:0004222">
    <property type="term" value="F:metalloendopeptidase activity"/>
    <property type="evidence" value="ECO:0007669"/>
    <property type="project" value="InterPro"/>
</dbReference>
<dbReference type="GO" id="GO:0008270">
    <property type="term" value="F:zinc ion binding"/>
    <property type="evidence" value="ECO:0007669"/>
    <property type="project" value="InterPro"/>
</dbReference>
<keyword evidence="3" id="KW-0325">Glycoprotein</keyword>
<sequence length="264" mass="29464">MFGSQPNGLSTDNKMLSFQMASDKVKGILQLKKYLEQFGYLNYKNSKNRTHENDDDFDESLESAIKTYQLNFHVNSTGVLDKKTLSKMAMPRCGVADIVNGTNCMRSGKKKPPSPPWIRQPFSHRTRSDAINPVDKAFQTWQGNTHFRFTRVQDSSNSNIKIGFGRGDHGDGRRNAFDGPGGTIAHAFPPPDGRFHYDADEQWAVGATPNSFDLETVALHEIGHLLGLEHSEVEGAIMYPYISTGVTKGLHRDDIDGIKALYQV</sequence>
<proteinExistence type="inferred from homology"/>
<keyword evidence="3" id="KW-0472">Membrane</keyword>
<comment type="cofactor">
    <cofactor evidence="10">
        <name>Ca(2+)</name>
        <dbReference type="ChEBI" id="CHEBI:29108"/>
    </cofactor>
    <text evidence="10">Can bind about 5 Ca(2+) ions per subunit.</text>
</comment>
<reference evidence="12" key="2">
    <citation type="submission" date="2023-02" db="EMBL/GenBank/DDBJ databases">
        <authorList>
            <person name="Swenson N.G."/>
            <person name="Wegrzyn J.L."/>
            <person name="Mcevoy S.L."/>
        </authorList>
    </citation>
    <scope>NUCLEOTIDE SEQUENCE</scope>
    <source>
        <strain evidence="12">91603</strain>
        <tissue evidence="12">Leaf</tissue>
    </source>
</reference>
<evidence type="ECO:0000256" key="7">
    <source>
        <dbReference type="ARBA" id="ARBA00022833"/>
    </source>
</evidence>
<keyword evidence="3" id="KW-0449">Lipoprotein</keyword>
<keyword evidence="5 10" id="KW-0479">Metal-binding</keyword>
<evidence type="ECO:0000256" key="1">
    <source>
        <dbReference type="ARBA" id="ARBA00004471"/>
    </source>
</evidence>
<dbReference type="SUPFAM" id="SSF47090">
    <property type="entry name" value="PGBD-like"/>
    <property type="match status" value="1"/>
</dbReference>
<evidence type="ECO:0000256" key="4">
    <source>
        <dbReference type="ARBA" id="ARBA00022670"/>
    </source>
</evidence>
<comment type="subcellular location">
    <subcellularLocation>
        <location evidence="1">Cell membrane</location>
        <topology evidence="1">Lipid-anchor</topology>
        <topology evidence="1">GPI-anchor</topology>
        <orientation evidence="1">Extracellular side</orientation>
    </subcellularLocation>
</comment>
<dbReference type="GO" id="GO:0030198">
    <property type="term" value="P:extracellular matrix organization"/>
    <property type="evidence" value="ECO:0007669"/>
    <property type="project" value="TreeGrafter"/>
</dbReference>
<dbReference type="PANTHER" id="PTHR10201">
    <property type="entry name" value="MATRIX METALLOPROTEINASE"/>
    <property type="match status" value="1"/>
</dbReference>
<dbReference type="PANTHER" id="PTHR10201:SF213">
    <property type="entry name" value="METALLOENDOPROTEINASE 2-MMP-LIKE"/>
    <property type="match status" value="1"/>
</dbReference>
<dbReference type="EMBL" id="JAJSOW010000108">
    <property type="protein sequence ID" value="KAI9153314.1"/>
    <property type="molecule type" value="Genomic_DNA"/>
</dbReference>
<comment type="cofactor">
    <cofactor evidence="10">
        <name>Zn(2+)</name>
        <dbReference type="ChEBI" id="CHEBI:29105"/>
    </cofactor>
    <text evidence="10">Binds 2 Zn(2+) ions per subunit.</text>
</comment>
<evidence type="ECO:0000313" key="13">
    <source>
        <dbReference type="Proteomes" id="UP001064489"/>
    </source>
</evidence>
<keyword evidence="3" id="KW-0336">GPI-anchor</keyword>
<feature type="binding site" evidence="10">
    <location>
        <position position="224"/>
    </location>
    <ligand>
        <name>Zn(2+)</name>
        <dbReference type="ChEBI" id="CHEBI:29105"/>
        <label>2</label>
        <note>catalytic</note>
    </ligand>
</feature>
<dbReference type="Pfam" id="PF00413">
    <property type="entry name" value="Peptidase_M10"/>
    <property type="match status" value="1"/>
</dbReference>
<feature type="binding site" evidence="10">
    <location>
        <position position="169"/>
    </location>
    <ligand>
        <name>Zn(2+)</name>
        <dbReference type="ChEBI" id="CHEBI:29105"/>
        <label>1</label>
    </ligand>
</feature>
<evidence type="ECO:0000256" key="10">
    <source>
        <dbReference type="PIRSR" id="PIRSR621190-2"/>
    </source>
</evidence>
<dbReference type="Proteomes" id="UP001064489">
    <property type="component" value="Chromosome 11"/>
</dbReference>
<evidence type="ECO:0000256" key="2">
    <source>
        <dbReference type="ARBA" id="ARBA00009614"/>
    </source>
</evidence>
<gene>
    <name evidence="12" type="ORF">LWI28_009390</name>
</gene>
<reference evidence="12" key="1">
    <citation type="journal article" date="2022" name="Plant J.">
        <title>Strategies of tolerance reflected in two North American maple genomes.</title>
        <authorList>
            <person name="McEvoy S.L."/>
            <person name="Sezen U.U."/>
            <person name="Trouern-Trend A."/>
            <person name="McMahon S.M."/>
            <person name="Schaberg P.G."/>
            <person name="Yang J."/>
            <person name="Wegrzyn J.L."/>
            <person name="Swenson N.G."/>
        </authorList>
    </citation>
    <scope>NUCLEOTIDE SEQUENCE</scope>
    <source>
        <strain evidence="12">91603</strain>
    </source>
</reference>
<evidence type="ECO:0000256" key="6">
    <source>
        <dbReference type="ARBA" id="ARBA00022801"/>
    </source>
</evidence>
<dbReference type="InterPro" id="IPR033739">
    <property type="entry name" value="M10A_MMP"/>
</dbReference>
<feature type="binding site" description="in inhibited form" evidence="10">
    <location>
        <position position="93"/>
    </location>
    <ligand>
        <name>Zn(2+)</name>
        <dbReference type="ChEBI" id="CHEBI:29105"/>
        <label>2</label>
        <note>catalytic</note>
    </ligand>
</feature>
<feature type="binding site" evidence="10">
    <location>
        <position position="178"/>
    </location>
    <ligand>
        <name>Ca(2+)</name>
        <dbReference type="ChEBI" id="CHEBI:29108"/>
        <label>3</label>
    </ligand>
</feature>
<dbReference type="Pfam" id="PF01471">
    <property type="entry name" value="PG_binding_1"/>
    <property type="match status" value="1"/>
</dbReference>
<feature type="binding site" evidence="10">
    <location>
        <position position="201"/>
    </location>
    <ligand>
        <name>Ca(2+)</name>
        <dbReference type="ChEBI" id="CHEBI:29108"/>
        <label>1</label>
    </ligand>
</feature>
<keyword evidence="8" id="KW-0482">Metalloprotease</keyword>
<dbReference type="SMART" id="SM00235">
    <property type="entry name" value="ZnMc"/>
    <property type="match status" value="1"/>
</dbReference>
<keyword evidence="7 10" id="KW-0862">Zinc</keyword>
<dbReference type="GO" id="GO:0098552">
    <property type="term" value="C:side of membrane"/>
    <property type="evidence" value="ECO:0007669"/>
    <property type="project" value="UniProtKB-KW"/>
</dbReference>
<dbReference type="GO" id="GO:0031012">
    <property type="term" value="C:extracellular matrix"/>
    <property type="evidence" value="ECO:0007669"/>
    <property type="project" value="InterPro"/>
</dbReference>
<dbReference type="InterPro" id="IPR021190">
    <property type="entry name" value="Pept_M10A"/>
</dbReference>
<evidence type="ECO:0000256" key="9">
    <source>
        <dbReference type="PIRSR" id="PIRSR621190-1"/>
    </source>
</evidence>
<feature type="binding site" evidence="10">
    <location>
        <position position="201"/>
    </location>
    <ligand>
        <name>Ca(2+)</name>
        <dbReference type="ChEBI" id="CHEBI:29108"/>
        <label>3</label>
    </ligand>
</feature>
<dbReference type="InterPro" id="IPR024079">
    <property type="entry name" value="MetalloPept_cat_dom_sf"/>
</dbReference>
<dbReference type="InterPro" id="IPR001818">
    <property type="entry name" value="Pept_M10_metallopeptidase"/>
</dbReference>
<dbReference type="GO" id="GO:0030574">
    <property type="term" value="P:collagen catabolic process"/>
    <property type="evidence" value="ECO:0007669"/>
    <property type="project" value="TreeGrafter"/>
</dbReference>
<keyword evidence="4" id="KW-0645">Protease</keyword>
<feature type="binding site" evidence="10">
    <location>
        <position position="230"/>
    </location>
    <ligand>
        <name>Zn(2+)</name>
        <dbReference type="ChEBI" id="CHEBI:29105"/>
        <label>2</label>
        <note>catalytic</note>
    </ligand>
</feature>
<accession>A0AAD5I699</accession>
<comment type="similarity">
    <text evidence="2">Belongs to the peptidase M10A family. Matrix metalloproteinases (MMPs) subfamily.</text>
</comment>
<keyword evidence="6" id="KW-0378">Hydrolase</keyword>
<feature type="binding site" evidence="10">
    <location>
        <position position="179"/>
    </location>
    <ligand>
        <name>Ca(2+)</name>
        <dbReference type="ChEBI" id="CHEBI:29108"/>
        <label>3</label>
    </ligand>
</feature>
<dbReference type="PRINTS" id="PR00138">
    <property type="entry name" value="MATRIXIN"/>
</dbReference>